<evidence type="ECO:0000313" key="5">
    <source>
        <dbReference type="EMBL" id="TYI29075.1"/>
    </source>
</evidence>
<sequence length="202" mass="22436">MFKVLKIWTDLLLQASIILATLFMFLAVHDISRKIFAKIHYRNRADFLAKRHFVVGTQLLAQARSSANSLAKQAESEADKAVSLDPKDAAPYTHKAFAVGLQGFKTSALHSLNVALSPLTAKSLTAELKMALNRRGNRVNSIIDDLTEAVELSSDNVKVFCLLGKCYEMKKMKSEAKAAFEEALKTEPSSYVARAALHRLRR</sequence>
<feature type="transmembrane region" description="Helical" evidence="4">
    <location>
        <begin position="12"/>
        <end position="32"/>
    </location>
</feature>
<keyword evidence="4" id="KW-0812">Transmembrane</keyword>
<organism evidence="5 6">
    <name type="scientific">Gossypium tomentosum</name>
    <name type="common">Hawaiian cotton</name>
    <name type="synonym">Gossypium sandvicense</name>
    <dbReference type="NCBI Taxonomy" id="34277"/>
    <lineage>
        <taxon>Eukaryota</taxon>
        <taxon>Viridiplantae</taxon>
        <taxon>Streptophyta</taxon>
        <taxon>Embryophyta</taxon>
        <taxon>Tracheophyta</taxon>
        <taxon>Spermatophyta</taxon>
        <taxon>Magnoliopsida</taxon>
        <taxon>eudicotyledons</taxon>
        <taxon>Gunneridae</taxon>
        <taxon>Pentapetalae</taxon>
        <taxon>rosids</taxon>
        <taxon>malvids</taxon>
        <taxon>Malvales</taxon>
        <taxon>Malvaceae</taxon>
        <taxon>Malvoideae</taxon>
        <taxon>Gossypium</taxon>
    </lineage>
</organism>
<dbReference type="PANTHER" id="PTHR44858">
    <property type="entry name" value="TETRATRICOPEPTIDE REPEAT PROTEIN 6"/>
    <property type="match status" value="1"/>
</dbReference>
<dbReference type="AlphaFoldDB" id="A0A5D2QNZ0"/>
<evidence type="ECO:0000313" key="6">
    <source>
        <dbReference type="Proteomes" id="UP000322667"/>
    </source>
</evidence>
<dbReference type="InterPro" id="IPR011990">
    <property type="entry name" value="TPR-like_helical_dom_sf"/>
</dbReference>
<evidence type="ECO:0000256" key="3">
    <source>
        <dbReference type="PROSITE-ProRule" id="PRU00339"/>
    </source>
</evidence>
<keyword evidence="1" id="KW-0677">Repeat</keyword>
<keyword evidence="4" id="KW-0472">Membrane</keyword>
<dbReference type="SUPFAM" id="SSF48452">
    <property type="entry name" value="TPR-like"/>
    <property type="match status" value="1"/>
</dbReference>
<evidence type="ECO:0000256" key="2">
    <source>
        <dbReference type="ARBA" id="ARBA00022803"/>
    </source>
</evidence>
<dbReference type="EMBL" id="CM017614">
    <property type="protein sequence ID" value="TYI29075.1"/>
    <property type="molecule type" value="Genomic_DNA"/>
</dbReference>
<gene>
    <name evidence="5" type="ORF">ES332_A05G290500v1</name>
</gene>
<reference evidence="5 6" key="1">
    <citation type="submission" date="2019-07" db="EMBL/GenBank/DDBJ databases">
        <title>WGS assembly of Gossypium tomentosum.</title>
        <authorList>
            <person name="Chen Z.J."/>
            <person name="Sreedasyam A."/>
            <person name="Ando A."/>
            <person name="Song Q."/>
            <person name="De L."/>
            <person name="Hulse-Kemp A."/>
            <person name="Ding M."/>
            <person name="Ye W."/>
            <person name="Kirkbride R."/>
            <person name="Jenkins J."/>
            <person name="Plott C."/>
            <person name="Lovell J."/>
            <person name="Lin Y.-M."/>
            <person name="Vaughn R."/>
            <person name="Liu B."/>
            <person name="Li W."/>
            <person name="Simpson S."/>
            <person name="Scheffler B."/>
            <person name="Saski C."/>
            <person name="Grover C."/>
            <person name="Hu G."/>
            <person name="Conover J."/>
            <person name="Carlson J."/>
            <person name="Shu S."/>
            <person name="Boston L."/>
            <person name="Williams M."/>
            <person name="Peterson D."/>
            <person name="Mcgee K."/>
            <person name="Jones D."/>
            <person name="Wendel J."/>
            <person name="Stelly D."/>
            <person name="Grimwood J."/>
            <person name="Schmutz J."/>
        </authorList>
    </citation>
    <scope>NUCLEOTIDE SEQUENCE [LARGE SCALE GENOMIC DNA]</scope>
    <source>
        <strain evidence="5">7179.01</strain>
    </source>
</reference>
<dbReference type="InterPro" id="IPR019734">
    <property type="entry name" value="TPR_rpt"/>
</dbReference>
<dbReference type="InterPro" id="IPR050498">
    <property type="entry name" value="Ycf3"/>
</dbReference>
<evidence type="ECO:0000256" key="4">
    <source>
        <dbReference type="SAM" id="Phobius"/>
    </source>
</evidence>
<dbReference type="Gene3D" id="1.25.40.10">
    <property type="entry name" value="Tetratricopeptide repeat domain"/>
    <property type="match status" value="1"/>
</dbReference>
<feature type="repeat" description="TPR" evidence="3">
    <location>
        <begin position="157"/>
        <end position="190"/>
    </location>
</feature>
<evidence type="ECO:0000256" key="1">
    <source>
        <dbReference type="ARBA" id="ARBA00022737"/>
    </source>
</evidence>
<dbReference type="SMART" id="SM00028">
    <property type="entry name" value="TPR"/>
    <property type="match status" value="1"/>
</dbReference>
<dbReference type="PANTHER" id="PTHR44858:SF1">
    <property type="entry name" value="UDP-N-ACETYLGLUCOSAMINE--PEPTIDE N-ACETYLGLUCOSAMINYLTRANSFERASE SPINDLY-RELATED"/>
    <property type="match status" value="1"/>
</dbReference>
<proteinExistence type="predicted"/>
<dbReference type="PROSITE" id="PS50005">
    <property type="entry name" value="TPR"/>
    <property type="match status" value="1"/>
</dbReference>
<keyword evidence="2 3" id="KW-0802">TPR repeat</keyword>
<keyword evidence="6" id="KW-1185">Reference proteome</keyword>
<protein>
    <submittedName>
        <fullName evidence="5">Uncharacterized protein</fullName>
    </submittedName>
</protein>
<keyword evidence="4" id="KW-1133">Transmembrane helix</keyword>
<dbReference type="Proteomes" id="UP000322667">
    <property type="component" value="Chromosome A05"/>
</dbReference>
<name>A0A5D2QNZ0_GOSTO</name>
<accession>A0A5D2QNZ0</accession>